<keyword evidence="5 8" id="KW-1133">Transmembrane helix</keyword>
<keyword evidence="3" id="KW-1003">Cell membrane</keyword>
<proteinExistence type="inferred from homology"/>
<evidence type="ECO:0000256" key="3">
    <source>
        <dbReference type="ARBA" id="ARBA00022475"/>
    </source>
</evidence>
<organism evidence="9 10">
    <name type="scientific">Microbacterium pumilum</name>
    <dbReference type="NCBI Taxonomy" id="344165"/>
    <lineage>
        <taxon>Bacteria</taxon>
        <taxon>Bacillati</taxon>
        <taxon>Actinomycetota</taxon>
        <taxon>Actinomycetes</taxon>
        <taxon>Micrococcales</taxon>
        <taxon>Microbacteriaceae</taxon>
        <taxon>Microbacterium</taxon>
    </lineage>
</organism>
<evidence type="ECO:0000256" key="4">
    <source>
        <dbReference type="ARBA" id="ARBA00022692"/>
    </source>
</evidence>
<evidence type="ECO:0000256" key="1">
    <source>
        <dbReference type="ARBA" id="ARBA00004651"/>
    </source>
</evidence>
<evidence type="ECO:0000256" key="6">
    <source>
        <dbReference type="ARBA" id="ARBA00023136"/>
    </source>
</evidence>
<comment type="caution">
    <text evidence="9">The sequence shown here is derived from an EMBL/GenBank/DDBJ whole genome shotgun (WGS) entry which is preliminary data.</text>
</comment>
<name>A0ABN2S947_9MICO</name>
<dbReference type="Pfam" id="PF13440">
    <property type="entry name" value="Polysacc_synt_3"/>
    <property type="match status" value="1"/>
</dbReference>
<keyword evidence="4 8" id="KW-0812">Transmembrane</keyword>
<dbReference type="EMBL" id="BAAAOH010000001">
    <property type="protein sequence ID" value="GAA1982669.1"/>
    <property type="molecule type" value="Genomic_DNA"/>
</dbReference>
<dbReference type="CDD" id="cd13127">
    <property type="entry name" value="MATE_tuaB_like"/>
    <property type="match status" value="1"/>
</dbReference>
<dbReference type="InterPro" id="IPR050833">
    <property type="entry name" value="Poly_Biosynth_Transport"/>
</dbReference>
<feature type="transmembrane region" description="Helical" evidence="8">
    <location>
        <begin position="161"/>
        <end position="181"/>
    </location>
</feature>
<comment type="similarity">
    <text evidence="2">Belongs to the polysaccharide synthase family.</text>
</comment>
<evidence type="ECO:0000256" key="8">
    <source>
        <dbReference type="SAM" id="Phobius"/>
    </source>
</evidence>
<feature type="transmembrane region" description="Helical" evidence="8">
    <location>
        <begin position="288"/>
        <end position="315"/>
    </location>
</feature>
<feature type="transmembrane region" description="Helical" evidence="8">
    <location>
        <begin position="21"/>
        <end position="43"/>
    </location>
</feature>
<feature type="transmembrane region" description="Helical" evidence="8">
    <location>
        <begin position="335"/>
        <end position="354"/>
    </location>
</feature>
<feature type="compositionally biased region" description="Low complexity" evidence="7">
    <location>
        <begin position="494"/>
        <end position="509"/>
    </location>
</feature>
<dbReference type="PANTHER" id="PTHR30250:SF10">
    <property type="entry name" value="LIPOPOLYSACCHARIDE BIOSYNTHESIS PROTEIN WZXC"/>
    <property type="match status" value="1"/>
</dbReference>
<evidence type="ECO:0000256" key="7">
    <source>
        <dbReference type="SAM" id="MobiDB-lite"/>
    </source>
</evidence>
<feature type="transmembrane region" description="Helical" evidence="8">
    <location>
        <begin position="389"/>
        <end position="407"/>
    </location>
</feature>
<sequence length="516" mass="55175">MRPVAMTEPSLGASASRGAAVTAGAQIFRIGIQLAGIVILARLVTPYDYGMITMILAIIGIGEVLRDFGLAQASIQARTITRGQQSNLFWTNTGVGLVLTIVTIGLSWAIAAFYGTPGLQPLTVVLASTFLLRGMTTQFMAHMARNLRFGRLSTAETVGQLVALGVAIVMALMGFGAWALVAQQVAQAAFTLVIMVMLAQWLPGWIDRHATIRPFLRYGVGVAGSQLLSYASRNVDSVVIGARFGATPLGLYNRAFQLMMLPLSQINAPATRVAVPVLSRLQDERKRFAQFILLGQFATLLLVGSITAICISQAYPVILVFLGPEWLDAAPLFQILAVGGIFQAVSYASYWVFLAKGLTKQNFYYALVTRPIMIGVILLGSMWGVEGVAWAYSLSLAVFWPVSLIWLSRISDAPAREMFLTGLGGVAITAAATAAAWGSSLLIPEGLSLVRIAVGIVVTLATIALIALIFPPVRRQMVGLLELRRHFRRSTAASDSTADPLADAPLPADVTRDPAA</sequence>
<feature type="region of interest" description="Disordered" evidence="7">
    <location>
        <begin position="494"/>
        <end position="516"/>
    </location>
</feature>
<reference evidence="9 10" key="1">
    <citation type="journal article" date="2019" name="Int. J. Syst. Evol. Microbiol.">
        <title>The Global Catalogue of Microorganisms (GCM) 10K type strain sequencing project: providing services to taxonomists for standard genome sequencing and annotation.</title>
        <authorList>
            <consortium name="The Broad Institute Genomics Platform"/>
            <consortium name="The Broad Institute Genome Sequencing Center for Infectious Disease"/>
            <person name="Wu L."/>
            <person name="Ma J."/>
        </authorList>
    </citation>
    <scope>NUCLEOTIDE SEQUENCE [LARGE SCALE GENOMIC DNA]</scope>
    <source>
        <strain evidence="9 10">JCM 14902</strain>
    </source>
</reference>
<dbReference type="PANTHER" id="PTHR30250">
    <property type="entry name" value="PST FAMILY PREDICTED COLANIC ACID TRANSPORTER"/>
    <property type="match status" value="1"/>
</dbReference>
<feature type="transmembrane region" description="Helical" evidence="8">
    <location>
        <begin position="121"/>
        <end position="141"/>
    </location>
</feature>
<keyword evidence="6 8" id="KW-0472">Membrane</keyword>
<dbReference type="Proteomes" id="UP001500326">
    <property type="component" value="Unassembled WGS sequence"/>
</dbReference>
<evidence type="ECO:0000256" key="5">
    <source>
        <dbReference type="ARBA" id="ARBA00022989"/>
    </source>
</evidence>
<evidence type="ECO:0000256" key="2">
    <source>
        <dbReference type="ARBA" id="ARBA00007430"/>
    </source>
</evidence>
<feature type="transmembrane region" description="Helical" evidence="8">
    <location>
        <begin position="419"/>
        <end position="443"/>
    </location>
</feature>
<accession>A0ABN2S947</accession>
<feature type="transmembrane region" description="Helical" evidence="8">
    <location>
        <begin position="89"/>
        <end position="115"/>
    </location>
</feature>
<protein>
    <submittedName>
        <fullName evidence="9">Lipopolysaccharide biosynthesis protein</fullName>
    </submittedName>
</protein>
<evidence type="ECO:0000313" key="9">
    <source>
        <dbReference type="EMBL" id="GAA1982669.1"/>
    </source>
</evidence>
<gene>
    <name evidence="9" type="ORF">GCM10009777_15560</name>
</gene>
<keyword evidence="10" id="KW-1185">Reference proteome</keyword>
<feature type="transmembrane region" description="Helical" evidence="8">
    <location>
        <begin position="187"/>
        <end position="206"/>
    </location>
</feature>
<feature type="transmembrane region" description="Helical" evidence="8">
    <location>
        <begin position="449"/>
        <end position="470"/>
    </location>
</feature>
<comment type="subcellular location">
    <subcellularLocation>
        <location evidence="1">Cell membrane</location>
        <topology evidence="1">Multi-pass membrane protein</topology>
    </subcellularLocation>
</comment>
<evidence type="ECO:0000313" key="10">
    <source>
        <dbReference type="Proteomes" id="UP001500326"/>
    </source>
</evidence>
<feature type="transmembrane region" description="Helical" evidence="8">
    <location>
        <begin position="363"/>
        <end position="383"/>
    </location>
</feature>